<evidence type="ECO:0000256" key="1">
    <source>
        <dbReference type="SAM" id="MobiDB-lite"/>
    </source>
</evidence>
<name>A0A0A9HF47_ARUDO</name>
<protein>
    <submittedName>
        <fullName evidence="2">Uncharacterized protein</fullName>
    </submittedName>
</protein>
<proteinExistence type="predicted"/>
<dbReference type="AlphaFoldDB" id="A0A0A9HF47"/>
<evidence type="ECO:0000313" key="2">
    <source>
        <dbReference type="EMBL" id="JAE31513.1"/>
    </source>
</evidence>
<sequence length="72" mass="8029">MRALLQITMETEDTTERLRAPTVPSWNFSPVSPISTAAPKKQAEQENQKLPGPNHQTTPLNGTSLLPKTEFR</sequence>
<organism evidence="2">
    <name type="scientific">Arundo donax</name>
    <name type="common">Giant reed</name>
    <name type="synonym">Donax arundinaceus</name>
    <dbReference type="NCBI Taxonomy" id="35708"/>
    <lineage>
        <taxon>Eukaryota</taxon>
        <taxon>Viridiplantae</taxon>
        <taxon>Streptophyta</taxon>
        <taxon>Embryophyta</taxon>
        <taxon>Tracheophyta</taxon>
        <taxon>Spermatophyta</taxon>
        <taxon>Magnoliopsida</taxon>
        <taxon>Liliopsida</taxon>
        <taxon>Poales</taxon>
        <taxon>Poaceae</taxon>
        <taxon>PACMAD clade</taxon>
        <taxon>Arundinoideae</taxon>
        <taxon>Arundineae</taxon>
        <taxon>Arundo</taxon>
    </lineage>
</organism>
<feature type="compositionally biased region" description="Polar residues" evidence="1">
    <location>
        <begin position="24"/>
        <end position="35"/>
    </location>
</feature>
<accession>A0A0A9HF47</accession>
<reference evidence="2" key="1">
    <citation type="submission" date="2014-09" db="EMBL/GenBank/DDBJ databases">
        <authorList>
            <person name="Magalhaes I.L.F."/>
            <person name="Oliveira U."/>
            <person name="Santos F.R."/>
            <person name="Vidigal T.H.D.A."/>
            <person name="Brescovit A.D."/>
            <person name="Santos A.J."/>
        </authorList>
    </citation>
    <scope>NUCLEOTIDE SEQUENCE</scope>
    <source>
        <tissue evidence="2">Shoot tissue taken approximately 20 cm above the soil surface</tissue>
    </source>
</reference>
<dbReference type="EMBL" id="GBRH01166383">
    <property type="protein sequence ID" value="JAE31513.1"/>
    <property type="molecule type" value="Transcribed_RNA"/>
</dbReference>
<reference evidence="2" key="2">
    <citation type="journal article" date="2015" name="Data Brief">
        <title>Shoot transcriptome of the giant reed, Arundo donax.</title>
        <authorList>
            <person name="Barrero R.A."/>
            <person name="Guerrero F.D."/>
            <person name="Moolhuijzen P."/>
            <person name="Goolsby J.A."/>
            <person name="Tidwell J."/>
            <person name="Bellgard S.E."/>
            <person name="Bellgard M.I."/>
        </authorList>
    </citation>
    <scope>NUCLEOTIDE SEQUENCE</scope>
    <source>
        <tissue evidence="2">Shoot tissue taken approximately 20 cm above the soil surface</tissue>
    </source>
</reference>
<feature type="region of interest" description="Disordered" evidence="1">
    <location>
        <begin position="1"/>
        <end position="72"/>
    </location>
</feature>
<feature type="compositionally biased region" description="Polar residues" evidence="1">
    <location>
        <begin position="54"/>
        <end position="66"/>
    </location>
</feature>